<comment type="caution">
    <text evidence="2">The sequence shown here is derived from an EMBL/GenBank/DDBJ whole genome shotgun (WGS) entry which is preliminary data.</text>
</comment>
<dbReference type="EMBL" id="NIOF01000001">
    <property type="protein sequence ID" value="OWQ93927.1"/>
    <property type="molecule type" value="Genomic_DNA"/>
</dbReference>
<evidence type="ECO:0000313" key="3">
    <source>
        <dbReference type="Proteomes" id="UP000197468"/>
    </source>
</evidence>
<dbReference type="InterPro" id="IPR050855">
    <property type="entry name" value="NDM-1-like"/>
</dbReference>
<dbReference type="PANTHER" id="PTHR42951">
    <property type="entry name" value="METALLO-BETA-LACTAMASE DOMAIN-CONTAINING"/>
    <property type="match status" value="1"/>
</dbReference>
<feature type="domain" description="Metallo-beta-lactamase" evidence="1">
    <location>
        <begin position="30"/>
        <end position="236"/>
    </location>
</feature>
<dbReference type="OrthoDB" id="9784009at2"/>
<dbReference type="CDD" id="cd07726">
    <property type="entry name" value="ST1585-like_MBL-fold"/>
    <property type="match status" value="1"/>
</dbReference>
<dbReference type="AlphaFoldDB" id="A0A246JMT8"/>
<accession>A0A246JMT8</accession>
<dbReference type="Proteomes" id="UP000197468">
    <property type="component" value="Unassembled WGS sequence"/>
</dbReference>
<dbReference type="InterPro" id="IPR001279">
    <property type="entry name" value="Metallo-B-lactamas"/>
</dbReference>
<dbReference type="InterPro" id="IPR037482">
    <property type="entry name" value="ST1585_MBL-fold"/>
</dbReference>
<organism evidence="2 3">
    <name type="scientific">Roseateles aquatilis</name>
    <dbReference type="NCBI Taxonomy" id="431061"/>
    <lineage>
        <taxon>Bacteria</taxon>
        <taxon>Pseudomonadati</taxon>
        <taxon>Pseudomonadota</taxon>
        <taxon>Betaproteobacteria</taxon>
        <taxon>Burkholderiales</taxon>
        <taxon>Sphaerotilaceae</taxon>
        <taxon>Roseateles</taxon>
    </lineage>
</organism>
<evidence type="ECO:0000313" key="2">
    <source>
        <dbReference type="EMBL" id="OWQ93927.1"/>
    </source>
</evidence>
<gene>
    <name evidence="2" type="ORF">CDN99_02765</name>
</gene>
<dbReference type="Gene3D" id="3.60.15.10">
    <property type="entry name" value="Ribonuclease Z/Hydroxyacylglutathione hydrolase-like"/>
    <property type="match status" value="1"/>
</dbReference>
<keyword evidence="3" id="KW-1185">Reference proteome</keyword>
<dbReference type="SMART" id="SM00849">
    <property type="entry name" value="Lactamase_B"/>
    <property type="match status" value="1"/>
</dbReference>
<proteinExistence type="predicted"/>
<dbReference type="GO" id="GO:0016787">
    <property type="term" value="F:hydrolase activity"/>
    <property type="evidence" value="ECO:0007669"/>
    <property type="project" value="UniProtKB-KW"/>
</dbReference>
<keyword evidence="2" id="KW-0378">Hydrolase</keyword>
<dbReference type="Pfam" id="PF00753">
    <property type="entry name" value="Lactamase_B"/>
    <property type="match status" value="1"/>
</dbReference>
<dbReference type="InterPro" id="IPR036866">
    <property type="entry name" value="RibonucZ/Hydroxyglut_hydro"/>
</dbReference>
<dbReference type="SUPFAM" id="SSF56281">
    <property type="entry name" value="Metallo-hydrolase/oxidoreductase"/>
    <property type="match status" value="1"/>
</dbReference>
<sequence>MPASSALPGYLEPLDHGVYAIDTAFQRDHFDAAFLIVDSGRAAFIDTGTRHALPRLLGALEALGLPLDAVDWVIPTHVHLDHAGGVGPLMAALPGAMLLVHPRGLRHMVDPSALWAGALAVYGEAEMRRSYGELVGVPEARAQASTDDQRITLGSRTLRLIDTPGHARHHHCIWDETSGGWFTGDTFGLSYREFDDPVRGEWIMPTSTPVQFEPDALRASVRRMLETQPSRMYVTHYSRIGRDAADIERLAALLLAQVDEMEAIALRLKDAPDRHAALKRELLALYQRRAVEHLGDRLPPTRIAALLAMDVELNAQGLGVWLDKSRRQ</sequence>
<evidence type="ECO:0000259" key="1">
    <source>
        <dbReference type="SMART" id="SM00849"/>
    </source>
</evidence>
<reference evidence="2 3" key="1">
    <citation type="journal article" date="2008" name="Int. J. Syst. Evol. Microbiol.">
        <title>Description of Roseateles aquatilis sp. nov. and Roseateles terrae sp. nov., in the class Betaproteobacteria, and emended description of the genus Roseateles.</title>
        <authorList>
            <person name="Gomila M."/>
            <person name="Bowien B."/>
            <person name="Falsen E."/>
            <person name="Moore E.R."/>
            <person name="Lalucat J."/>
        </authorList>
    </citation>
    <scope>NUCLEOTIDE SEQUENCE [LARGE SCALE GENOMIC DNA]</scope>
    <source>
        <strain evidence="2 3">CCUG 48205</strain>
    </source>
</reference>
<name>A0A246JMT8_9BURK</name>
<protein>
    <submittedName>
        <fullName evidence="2">MBL fold metallo-hydrolase</fullName>
    </submittedName>
</protein>
<dbReference type="PANTHER" id="PTHR42951:SF22">
    <property type="entry name" value="METALLO BETA-LACTAMASE SUPERFAMILY LIPOPROTEIN"/>
    <property type="match status" value="1"/>
</dbReference>